<evidence type="ECO:0000313" key="3">
    <source>
        <dbReference type="EMBL" id="WEW61735.1"/>
    </source>
</evidence>
<dbReference type="PANTHER" id="PTHR23028:SF128">
    <property type="entry name" value="ACYLTRANSFERASE 3 DOMAIN-CONTAINING PROTEIN"/>
    <property type="match status" value="1"/>
</dbReference>
<feature type="transmembrane region" description="Helical" evidence="1">
    <location>
        <begin position="12"/>
        <end position="33"/>
    </location>
</feature>
<feature type="transmembrane region" description="Helical" evidence="1">
    <location>
        <begin position="371"/>
        <end position="391"/>
    </location>
</feature>
<organism evidence="3 4">
    <name type="scientific">Emydomyces testavorans</name>
    <dbReference type="NCBI Taxonomy" id="2070801"/>
    <lineage>
        <taxon>Eukaryota</taxon>
        <taxon>Fungi</taxon>
        <taxon>Dikarya</taxon>
        <taxon>Ascomycota</taxon>
        <taxon>Pezizomycotina</taxon>
        <taxon>Eurotiomycetes</taxon>
        <taxon>Eurotiomycetidae</taxon>
        <taxon>Onygenales</taxon>
        <taxon>Nannizziopsiaceae</taxon>
        <taxon>Emydomyces</taxon>
    </lineage>
</organism>
<keyword evidence="1" id="KW-0472">Membrane</keyword>
<feature type="transmembrane region" description="Helical" evidence="1">
    <location>
        <begin position="294"/>
        <end position="310"/>
    </location>
</feature>
<feature type="transmembrane region" description="Helical" evidence="1">
    <location>
        <begin position="330"/>
        <end position="351"/>
    </location>
</feature>
<feature type="domain" description="Acyltransferase 3" evidence="2">
    <location>
        <begin position="9"/>
        <end position="350"/>
    </location>
</feature>
<dbReference type="AlphaFoldDB" id="A0AAF0IL93"/>
<protein>
    <recommendedName>
        <fullName evidence="2">Acyltransferase 3 domain-containing protein</fullName>
    </recommendedName>
</protein>
<gene>
    <name evidence="3" type="ORF">PRK78_007229</name>
</gene>
<dbReference type="Pfam" id="PF01757">
    <property type="entry name" value="Acyl_transf_3"/>
    <property type="match status" value="1"/>
</dbReference>
<feature type="transmembrane region" description="Helical" evidence="1">
    <location>
        <begin position="176"/>
        <end position="196"/>
    </location>
</feature>
<dbReference type="InterPro" id="IPR050879">
    <property type="entry name" value="Acyltransferase_3"/>
</dbReference>
<dbReference type="EMBL" id="CP120631">
    <property type="protein sequence ID" value="WEW61735.1"/>
    <property type="molecule type" value="Genomic_DNA"/>
</dbReference>
<dbReference type="Proteomes" id="UP001219355">
    <property type="component" value="Chromosome 5"/>
</dbReference>
<dbReference type="GO" id="GO:0016747">
    <property type="term" value="F:acyltransferase activity, transferring groups other than amino-acyl groups"/>
    <property type="evidence" value="ECO:0007669"/>
    <property type="project" value="InterPro"/>
</dbReference>
<sequence length="431" mass="48664">MPLKKRDDNWIDGLRGAASFIVVTGHLCTAFVPYLHSPALSENGPMSLWQLPFFRLCVSGRAAVAVFFTITGFVNSLNPVKNARNNNFQTALTNLARSTFTRSGRLVIPTSIATIIGWFLCQIGAFKLARRVDAEWIRNGGHDPDPFGESLLKLLRSLTVYWTSGGGEYDATNWTLVYFLQGSFRVYLALLAMTLVTPRFWRIISAFLYVYAWVTGDYLVGINLYAGILLAQLHVDYGYRATSLVPKVVPSLLMILGLFLWSFPLDNPHWALWSLVTRDFFLAITPLFTDTNRYCVSVGTTLLMLGIFFSKNARKFLTSRLFNFLGRVSFPVYLLHNTVIRTILVLMVYGPNASKTPITDGQGNLVEVQRIRPMGFIFIIPVFYAVLYLVAYSWTLYIDPLCAHAVDWMKNKMFVEEQQPLEKLAPLTGVV</sequence>
<reference evidence="3" key="1">
    <citation type="submission" date="2023-03" db="EMBL/GenBank/DDBJ databases">
        <title>Emydomyces testavorans Genome Sequence.</title>
        <authorList>
            <person name="Hoyer L."/>
        </authorList>
    </citation>
    <scope>NUCLEOTIDE SEQUENCE</scope>
    <source>
        <strain evidence="3">16-2883</strain>
    </source>
</reference>
<keyword evidence="1" id="KW-0812">Transmembrane</keyword>
<dbReference type="PANTHER" id="PTHR23028">
    <property type="entry name" value="ACETYLTRANSFERASE"/>
    <property type="match status" value="1"/>
</dbReference>
<name>A0AAF0IL93_9EURO</name>
<feature type="transmembrane region" description="Helical" evidence="1">
    <location>
        <begin position="106"/>
        <end position="126"/>
    </location>
</feature>
<dbReference type="InterPro" id="IPR002656">
    <property type="entry name" value="Acyl_transf_3_dom"/>
</dbReference>
<feature type="transmembrane region" description="Helical" evidence="1">
    <location>
        <begin position="53"/>
        <end position="74"/>
    </location>
</feature>
<evidence type="ECO:0000256" key="1">
    <source>
        <dbReference type="SAM" id="Phobius"/>
    </source>
</evidence>
<proteinExistence type="predicted"/>
<evidence type="ECO:0000259" key="2">
    <source>
        <dbReference type="Pfam" id="PF01757"/>
    </source>
</evidence>
<evidence type="ECO:0000313" key="4">
    <source>
        <dbReference type="Proteomes" id="UP001219355"/>
    </source>
</evidence>
<accession>A0AAF0IL93</accession>
<keyword evidence="4" id="KW-1185">Reference proteome</keyword>
<feature type="transmembrane region" description="Helical" evidence="1">
    <location>
        <begin position="208"/>
        <end position="232"/>
    </location>
</feature>
<feature type="transmembrane region" description="Helical" evidence="1">
    <location>
        <begin position="244"/>
        <end position="263"/>
    </location>
</feature>
<keyword evidence="1" id="KW-1133">Transmembrane helix</keyword>